<keyword evidence="3" id="KW-0479">Metal-binding</keyword>
<organism evidence="7 8">
    <name type="scientific">Muriicola jejuensis</name>
    <dbReference type="NCBI Taxonomy" id="504488"/>
    <lineage>
        <taxon>Bacteria</taxon>
        <taxon>Pseudomonadati</taxon>
        <taxon>Bacteroidota</taxon>
        <taxon>Flavobacteriia</taxon>
        <taxon>Flavobacteriales</taxon>
        <taxon>Flavobacteriaceae</taxon>
        <taxon>Muriicola</taxon>
    </lineage>
</organism>
<evidence type="ECO:0000256" key="1">
    <source>
        <dbReference type="ARBA" id="ARBA00022475"/>
    </source>
</evidence>
<dbReference type="EMBL" id="JAABOP010000004">
    <property type="protein sequence ID" value="NER11352.1"/>
    <property type="molecule type" value="Genomic_DNA"/>
</dbReference>
<gene>
    <name evidence="7" type="ORF">GWK09_12530</name>
</gene>
<evidence type="ECO:0000313" key="7">
    <source>
        <dbReference type="EMBL" id="NER11352.1"/>
    </source>
</evidence>
<dbReference type="InterPro" id="IPR043461">
    <property type="entry name" value="LpxH-like"/>
</dbReference>
<dbReference type="GO" id="GO:0046872">
    <property type="term" value="F:metal ion binding"/>
    <property type="evidence" value="ECO:0007669"/>
    <property type="project" value="UniProtKB-KW"/>
</dbReference>
<name>A0A6P0UFG2_9FLAO</name>
<evidence type="ECO:0000256" key="4">
    <source>
        <dbReference type="ARBA" id="ARBA00023136"/>
    </source>
</evidence>
<dbReference type="RefSeq" id="WP_163693806.1">
    <property type="nucleotide sequence ID" value="NZ_FXTW01000003.1"/>
</dbReference>
<dbReference type="GO" id="GO:0008758">
    <property type="term" value="F:UDP-2,3-diacylglucosamine hydrolase activity"/>
    <property type="evidence" value="ECO:0007669"/>
    <property type="project" value="TreeGrafter"/>
</dbReference>
<comment type="caution">
    <text evidence="7">The sequence shown here is derived from an EMBL/GenBank/DDBJ whole genome shotgun (WGS) entry which is preliminary data.</text>
</comment>
<sequence length="284" mass="32647">MKKRKIEVAVISDVHLGSPASRAEELLIYLSSIKPKILVLNGNIIESTPNRKHPFPKSHIKVIKKVLSLLSEGTEVYYISGNQDGFSRKFNGSMLSKLHFQDRLILDLDGRSTCILHGSLFDTSPSLAKWFGRMGSLGLKALFLKHRLEQRWFKRKRNQVATGIIKTKSITSSDCARLSKFDRSAVEMALQNQYDTVICGYSHQPRKFMFESRKGQCLYLNSGDWIEHLTAMEYSFKRWKLYNFKLDKLTAFYGDEELREIGISELLQNYGNSPESRERPRNAS</sequence>
<reference evidence="7 8" key="1">
    <citation type="submission" date="2020-01" db="EMBL/GenBank/DDBJ databases">
        <title>Muriicola jejuensis KCTC 22299.</title>
        <authorList>
            <person name="Wang G."/>
        </authorList>
    </citation>
    <scope>NUCLEOTIDE SEQUENCE [LARGE SCALE GENOMIC DNA]</scope>
    <source>
        <strain evidence="7 8">KCTC 22299</strain>
    </source>
</reference>
<dbReference type="Gene3D" id="3.60.21.10">
    <property type="match status" value="1"/>
</dbReference>
<accession>A0A6P0UFG2</accession>
<dbReference type="Proteomes" id="UP000468443">
    <property type="component" value="Unassembled WGS sequence"/>
</dbReference>
<dbReference type="PANTHER" id="PTHR34990">
    <property type="entry name" value="UDP-2,3-DIACYLGLUCOSAMINE HYDROLASE-RELATED"/>
    <property type="match status" value="1"/>
</dbReference>
<dbReference type="SUPFAM" id="SSF56300">
    <property type="entry name" value="Metallo-dependent phosphatases"/>
    <property type="match status" value="1"/>
</dbReference>
<proteinExistence type="predicted"/>
<keyword evidence="4" id="KW-0472">Membrane</keyword>
<dbReference type="PANTHER" id="PTHR34990:SF2">
    <property type="entry name" value="BLL8164 PROTEIN"/>
    <property type="match status" value="1"/>
</dbReference>
<keyword evidence="2" id="KW-0997">Cell inner membrane</keyword>
<keyword evidence="1" id="KW-1003">Cell membrane</keyword>
<evidence type="ECO:0000259" key="6">
    <source>
        <dbReference type="Pfam" id="PF00149"/>
    </source>
</evidence>
<dbReference type="InterPro" id="IPR029052">
    <property type="entry name" value="Metallo-depent_PP-like"/>
</dbReference>
<dbReference type="Pfam" id="PF00149">
    <property type="entry name" value="Metallophos"/>
    <property type="match status" value="1"/>
</dbReference>
<dbReference type="AlphaFoldDB" id="A0A6P0UFG2"/>
<keyword evidence="5" id="KW-0464">Manganese</keyword>
<dbReference type="InterPro" id="IPR004843">
    <property type="entry name" value="Calcineurin-like_PHP"/>
</dbReference>
<dbReference type="CDD" id="cd07398">
    <property type="entry name" value="MPP_YbbF-LpxH"/>
    <property type="match status" value="1"/>
</dbReference>
<feature type="domain" description="Calcineurin-like phosphoesterase" evidence="6">
    <location>
        <begin position="8"/>
        <end position="203"/>
    </location>
</feature>
<protein>
    <submittedName>
        <fullName evidence="7">UDP-2,3-diacylglucosamine diphosphatase</fullName>
    </submittedName>
</protein>
<evidence type="ECO:0000256" key="5">
    <source>
        <dbReference type="ARBA" id="ARBA00023211"/>
    </source>
</evidence>
<keyword evidence="8" id="KW-1185">Reference proteome</keyword>
<evidence type="ECO:0000313" key="8">
    <source>
        <dbReference type="Proteomes" id="UP000468443"/>
    </source>
</evidence>
<evidence type="ECO:0000256" key="3">
    <source>
        <dbReference type="ARBA" id="ARBA00022723"/>
    </source>
</evidence>
<evidence type="ECO:0000256" key="2">
    <source>
        <dbReference type="ARBA" id="ARBA00022519"/>
    </source>
</evidence>
<dbReference type="GO" id="GO:0016020">
    <property type="term" value="C:membrane"/>
    <property type="evidence" value="ECO:0007669"/>
    <property type="project" value="GOC"/>
</dbReference>
<dbReference type="GO" id="GO:0009245">
    <property type="term" value="P:lipid A biosynthetic process"/>
    <property type="evidence" value="ECO:0007669"/>
    <property type="project" value="TreeGrafter"/>
</dbReference>